<accession>A0A803YRG9</accession>
<protein>
    <submittedName>
        <fullName evidence="1">Uncharacterized protein</fullName>
    </submittedName>
</protein>
<sequence>MAAHLQDTDEYRPPVWKSYCNQVPWKQTHFCFRLSVWELLSQEALIEHLGKGLGQPLEHR</sequence>
<proteinExistence type="predicted"/>
<reference evidence="1" key="3">
    <citation type="submission" date="2025-09" db="UniProtKB">
        <authorList>
            <consortium name="Ensembl"/>
        </authorList>
    </citation>
    <scope>IDENTIFICATION</scope>
</reference>
<dbReference type="AlphaFoldDB" id="A0A803YRG9"/>
<evidence type="ECO:0000313" key="1">
    <source>
        <dbReference type="Ensembl" id="ENSMGAP00000034367.1"/>
    </source>
</evidence>
<evidence type="ECO:0000313" key="2">
    <source>
        <dbReference type="Proteomes" id="UP000001645"/>
    </source>
</evidence>
<organism evidence="1 2">
    <name type="scientific">Meleagris gallopavo</name>
    <name type="common">Wild turkey</name>
    <dbReference type="NCBI Taxonomy" id="9103"/>
    <lineage>
        <taxon>Eukaryota</taxon>
        <taxon>Metazoa</taxon>
        <taxon>Chordata</taxon>
        <taxon>Craniata</taxon>
        <taxon>Vertebrata</taxon>
        <taxon>Euteleostomi</taxon>
        <taxon>Archelosauria</taxon>
        <taxon>Archosauria</taxon>
        <taxon>Dinosauria</taxon>
        <taxon>Saurischia</taxon>
        <taxon>Theropoda</taxon>
        <taxon>Coelurosauria</taxon>
        <taxon>Aves</taxon>
        <taxon>Neognathae</taxon>
        <taxon>Galloanserae</taxon>
        <taxon>Galliformes</taxon>
        <taxon>Phasianidae</taxon>
        <taxon>Meleagridinae</taxon>
        <taxon>Meleagris</taxon>
    </lineage>
</organism>
<name>A0A803YRG9_MELGA</name>
<dbReference type="Ensembl" id="ENSMGAT00000034702.1">
    <property type="protein sequence ID" value="ENSMGAP00000034367.1"/>
    <property type="gene ID" value="ENSMGAG00000020727.1"/>
</dbReference>
<dbReference type="Proteomes" id="UP000001645">
    <property type="component" value="Chromosome 7"/>
</dbReference>
<dbReference type="InParanoid" id="A0A803YRG9"/>
<reference evidence="1" key="2">
    <citation type="submission" date="2025-08" db="UniProtKB">
        <authorList>
            <consortium name="Ensembl"/>
        </authorList>
    </citation>
    <scope>IDENTIFICATION</scope>
</reference>
<keyword evidence="2" id="KW-1185">Reference proteome</keyword>
<reference evidence="1 2" key="1">
    <citation type="journal article" date="2010" name="PLoS Biol.">
        <title>Multi-platform next-generation sequencing of the domestic turkey (Meleagris gallopavo): genome assembly and analysis.</title>
        <authorList>
            <person name="Dalloul R.A."/>
            <person name="Long J.A."/>
            <person name="Zimin A.V."/>
            <person name="Aslam L."/>
            <person name="Beal K."/>
            <person name="Blomberg L.A."/>
            <person name="Bouffard P."/>
            <person name="Burt D.W."/>
            <person name="Crasta O."/>
            <person name="Crooijmans R.P."/>
            <person name="Cooper K."/>
            <person name="Coulombe R.A."/>
            <person name="De S."/>
            <person name="Delany M.E."/>
            <person name="Dodgson J.B."/>
            <person name="Dong J.J."/>
            <person name="Evans C."/>
            <person name="Frederickson K.M."/>
            <person name="Flicek P."/>
            <person name="Florea L."/>
            <person name="Folkerts O."/>
            <person name="Groenen M.A."/>
            <person name="Harkins T.T."/>
            <person name="Herrero J."/>
            <person name="Hoffmann S."/>
            <person name="Megens H.J."/>
            <person name="Jiang A."/>
            <person name="de Jong P."/>
            <person name="Kaiser P."/>
            <person name="Kim H."/>
            <person name="Kim K.W."/>
            <person name="Kim S."/>
            <person name="Langenberger D."/>
            <person name="Lee M.K."/>
            <person name="Lee T."/>
            <person name="Mane S."/>
            <person name="Marcais G."/>
            <person name="Marz M."/>
            <person name="McElroy A.P."/>
            <person name="Modise T."/>
            <person name="Nefedov M."/>
            <person name="Notredame C."/>
            <person name="Paton I.R."/>
            <person name="Payne W.S."/>
            <person name="Pertea G."/>
            <person name="Prickett D."/>
            <person name="Puiu D."/>
            <person name="Qioa D."/>
            <person name="Raineri E."/>
            <person name="Ruffier M."/>
            <person name="Salzberg S.L."/>
            <person name="Schatz M.C."/>
            <person name="Scheuring C."/>
            <person name="Schmidt C.J."/>
            <person name="Schroeder S."/>
            <person name="Searle S.M."/>
            <person name="Smith E.J."/>
            <person name="Smith J."/>
            <person name="Sonstegard T.S."/>
            <person name="Stadler P.F."/>
            <person name="Tafer H."/>
            <person name="Tu Z.J."/>
            <person name="Van Tassell C.P."/>
            <person name="Vilella A.J."/>
            <person name="Williams K.P."/>
            <person name="Yorke J.A."/>
            <person name="Zhang L."/>
            <person name="Zhang H.B."/>
            <person name="Zhang X."/>
            <person name="Zhang Y."/>
            <person name="Reed K.M."/>
        </authorList>
    </citation>
    <scope>NUCLEOTIDE SEQUENCE [LARGE SCALE GENOMIC DNA]</scope>
</reference>